<feature type="compositionally biased region" description="Acidic residues" evidence="7">
    <location>
        <begin position="41"/>
        <end position="55"/>
    </location>
</feature>
<dbReference type="InterPro" id="IPR059164">
    <property type="entry name" value="HAT_PRP39_C"/>
</dbReference>
<evidence type="ECO:0000256" key="7">
    <source>
        <dbReference type="SAM" id="MobiDB-lite"/>
    </source>
</evidence>
<evidence type="ECO:0000259" key="8">
    <source>
        <dbReference type="PROSITE" id="PS50102"/>
    </source>
</evidence>
<dbReference type="PROSITE" id="PS50102">
    <property type="entry name" value="RRM"/>
    <property type="match status" value="2"/>
</dbReference>
<evidence type="ECO:0000256" key="5">
    <source>
        <dbReference type="ARBA" id="ARBA00023242"/>
    </source>
</evidence>
<dbReference type="InterPro" id="IPR012677">
    <property type="entry name" value="Nucleotide-bd_a/b_plait_sf"/>
</dbReference>
<evidence type="ECO:0000313" key="10">
    <source>
        <dbReference type="Proteomes" id="UP001344447"/>
    </source>
</evidence>
<feature type="compositionally biased region" description="Basic and acidic residues" evidence="7">
    <location>
        <begin position="640"/>
        <end position="656"/>
    </location>
</feature>
<feature type="compositionally biased region" description="Basic and acidic residues" evidence="7">
    <location>
        <begin position="611"/>
        <end position="632"/>
    </location>
</feature>
<dbReference type="CDD" id="cd00590">
    <property type="entry name" value="RRM_SF"/>
    <property type="match status" value="2"/>
</dbReference>
<accession>A0AAN7UKL9</accession>
<feature type="compositionally biased region" description="Acidic residues" evidence="7">
    <location>
        <begin position="1"/>
        <end position="14"/>
    </location>
</feature>
<dbReference type="SUPFAM" id="SSF54928">
    <property type="entry name" value="RNA-binding domain, RBD"/>
    <property type="match status" value="2"/>
</dbReference>
<feature type="domain" description="RRM" evidence="8">
    <location>
        <begin position="791"/>
        <end position="865"/>
    </location>
</feature>
<keyword evidence="6" id="KW-0694">RNA-binding</keyword>
<evidence type="ECO:0000256" key="2">
    <source>
        <dbReference type="ARBA" id="ARBA00022664"/>
    </source>
</evidence>
<feature type="region of interest" description="Disordered" evidence="7">
    <location>
        <begin position="1"/>
        <end position="66"/>
    </location>
</feature>
<dbReference type="GO" id="GO:0005634">
    <property type="term" value="C:nucleus"/>
    <property type="evidence" value="ECO:0007669"/>
    <property type="project" value="UniProtKB-SubCell"/>
</dbReference>
<name>A0AAN7UKL9_9MYCE</name>
<dbReference type="InterPro" id="IPR011990">
    <property type="entry name" value="TPR-like_helical_dom_sf"/>
</dbReference>
<protein>
    <recommendedName>
        <fullName evidence="8">RRM domain-containing protein</fullName>
    </recommendedName>
</protein>
<dbReference type="InterPro" id="IPR035979">
    <property type="entry name" value="RBD_domain_sf"/>
</dbReference>
<dbReference type="GO" id="GO:0008380">
    <property type="term" value="P:RNA splicing"/>
    <property type="evidence" value="ECO:0007669"/>
    <property type="project" value="UniProtKB-KW"/>
</dbReference>
<feature type="region of interest" description="Disordered" evidence="7">
    <location>
        <begin position="589"/>
        <end position="667"/>
    </location>
</feature>
<comment type="subcellular location">
    <subcellularLocation>
        <location evidence="1">Nucleus</location>
    </subcellularLocation>
</comment>
<dbReference type="PANTHER" id="PTHR17204:SF25">
    <property type="entry name" value="RRM DOMAIN-CONTAINING PROTEIN"/>
    <property type="match status" value="1"/>
</dbReference>
<keyword evidence="3" id="KW-0677">Repeat</keyword>
<keyword evidence="10" id="KW-1185">Reference proteome</keyword>
<dbReference type="InterPro" id="IPR008847">
    <property type="entry name" value="Suf"/>
</dbReference>
<dbReference type="SMART" id="SM00386">
    <property type="entry name" value="HAT"/>
    <property type="match status" value="8"/>
</dbReference>
<dbReference type="EMBL" id="JAVFKY010000001">
    <property type="protein sequence ID" value="KAK5583593.1"/>
    <property type="molecule type" value="Genomic_DNA"/>
</dbReference>
<reference evidence="9 10" key="1">
    <citation type="submission" date="2023-11" db="EMBL/GenBank/DDBJ databases">
        <title>Dfirmibasis_genome.</title>
        <authorList>
            <person name="Edelbroek B."/>
            <person name="Kjellin J."/>
            <person name="Jerlstrom-Hultqvist J."/>
            <person name="Soderbom F."/>
        </authorList>
    </citation>
    <scope>NUCLEOTIDE SEQUENCE [LARGE SCALE GENOMIC DNA]</scope>
    <source>
        <strain evidence="9 10">TNS-C-14</strain>
    </source>
</reference>
<feature type="domain" description="RRM" evidence="8">
    <location>
        <begin position="672"/>
        <end position="748"/>
    </location>
</feature>
<evidence type="ECO:0000256" key="4">
    <source>
        <dbReference type="ARBA" id="ARBA00023187"/>
    </source>
</evidence>
<gene>
    <name evidence="9" type="ORF">RB653_005191</name>
</gene>
<evidence type="ECO:0000256" key="3">
    <source>
        <dbReference type="ARBA" id="ARBA00022737"/>
    </source>
</evidence>
<dbReference type="PANTHER" id="PTHR17204">
    <property type="entry name" value="PRE-MRNA PROCESSING PROTEIN PRP39-RELATED"/>
    <property type="match status" value="1"/>
</dbReference>
<dbReference type="SMART" id="SM00360">
    <property type="entry name" value="RRM"/>
    <property type="match status" value="2"/>
</dbReference>
<evidence type="ECO:0000313" key="9">
    <source>
        <dbReference type="EMBL" id="KAK5583593.1"/>
    </source>
</evidence>
<sequence length="906" mass="107320">MMSNINDDEYDDEEMKLALKGDADSSSDDSDSDENNKSNSDDDSDSDIDSDDSDNMESKTDYENSSEGLEVGILEIKLREDPYSFEKNVTYINALSKFTKQSNYQTLREAREKFQSIHPLTQEIWLTWLSDEQKYMKNTDNDKQYILSLYEKALNDFISVKINLSYCRFIIKINTISGLINNIKEIRERFEKSLEQCGEDIMESPLLWTEYRMFEQMLLSQIKDENDKQIQIKTIRNLYHRQLSEPMIGLELIYNDYQQWEDSQQTTTTTDNEKDEKSLIQLKYEKSLKQFKEREPFEQSLKEKKYLDQRKWKEYIEFEKQHGKPMRVVALFERQLKYFSNHYSIWSFYLTYIEKVIKLNDLRLKVFSRSLRSIYYSGEHWSKYLLLLEESISNDNDDSDKEIKEKIEQEFQRSLISGLKSEYDYQLVYNTYIDYHWRSIIKNLSKKEEADLDKISDQNKQFMKSLFETMNNHMSAIDVNGYTTVDRYMYIAQFEWRQFNDIFRYREIVDYVLSIDPSQYWIWNQYISFEMEQRQFHLVRELFKKASNQIRFDDPSSRLWQDWFTFERGNGTIDQYKLVSDRYSNSQNKYNQEQEKYLQQQQKQKLKRKEKNTDENNNDQRESKKQKKENNEKSTTSNGNEDKKVGETDGNNEFKKPLAPSSKKQKEKDLPKKLIILNLPFDTVEADLHKIFDKYGYIKSLKLILDKNGKSKGICFILYKTNESANKALEMDQQTIKNRTICVQYSKDQHNNEQEETDETLTPTTSASIPTTTTTTSSTINEIDFDNHIGLTVFINNLSPGVNKEKLEQFLQHNGVTGIKDVRVVLKTRPFAYVDLTDKENLKKALSLDKKYFMSKSINVNLSKPPSSSISPANNNITTNGNHKEFEELPIRKPTLLVPRGIKNKK</sequence>
<dbReference type="Pfam" id="PF23241">
    <property type="entry name" value="HAT_PRP39_C"/>
    <property type="match status" value="1"/>
</dbReference>
<evidence type="ECO:0000256" key="6">
    <source>
        <dbReference type="PROSITE-ProRule" id="PRU00176"/>
    </source>
</evidence>
<dbReference type="Pfam" id="PF05843">
    <property type="entry name" value="Suf"/>
    <property type="match status" value="1"/>
</dbReference>
<dbReference type="Pfam" id="PF00076">
    <property type="entry name" value="RRM_1"/>
    <property type="match status" value="2"/>
</dbReference>
<feature type="region of interest" description="Disordered" evidence="7">
    <location>
        <begin position="749"/>
        <end position="775"/>
    </location>
</feature>
<keyword evidence="4" id="KW-0508">mRNA splicing</keyword>
<dbReference type="Gene3D" id="1.25.40.10">
    <property type="entry name" value="Tetratricopeptide repeat domain"/>
    <property type="match status" value="2"/>
</dbReference>
<dbReference type="AlphaFoldDB" id="A0AAN7UKL9"/>
<keyword evidence="2" id="KW-0507">mRNA processing</keyword>
<evidence type="ECO:0000256" key="1">
    <source>
        <dbReference type="ARBA" id="ARBA00004123"/>
    </source>
</evidence>
<comment type="caution">
    <text evidence="9">The sequence shown here is derived from an EMBL/GenBank/DDBJ whole genome shotgun (WGS) entry which is preliminary data.</text>
</comment>
<feature type="compositionally biased region" description="Low complexity" evidence="7">
    <location>
        <begin position="760"/>
        <end position="775"/>
    </location>
</feature>
<dbReference type="GO" id="GO:0006397">
    <property type="term" value="P:mRNA processing"/>
    <property type="evidence" value="ECO:0007669"/>
    <property type="project" value="UniProtKB-KW"/>
</dbReference>
<dbReference type="Gene3D" id="3.30.70.330">
    <property type="match status" value="2"/>
</dbReference>
<keyword evidence="5" id="KW-0539">Nucleus</keyword>
<organism evidence="9 10">
    <name type="scientific">Dictyostelium firmibasis</name>
    <dbReference type="NCBI Taxonomy" id="79012"/>
    <lineage>
        <taxon>Eukaryota</taxon>
        <taxon>Amoebozoa</taxon>
        <taxon>Evosea</taxon>
        <taxon>Eumycetozoa</taxon>
        <taxon>Dictyostelia</taxon>
        <taxon>Dictyosteliales</taxon>
        <taxon>Dictyosteliaceae</taxon>
        <taxon>Dictyostelium</taxon>
    </lineage>
</organism>
<dbReference type="GO" id="GO:0003723">
    <property type="term" value="F:RNA binding"/>
    <property type="evidence" value="ECO:0007669"/>
    <property type="project" value="UniProtKB-UniRule"/>
</dbReference>
<dbReference type="Proteomes" id="UP001344447">
    <property type="component" value="Unassembled WGS sequence"/>
</dbReference>
<proteinExistence type="predicted"/>
<dbReference type="InterPro" id="IPR000504">
    <property type="entry name" value="RRM_dom"/>
</dbReference>
<dbReference type="SUPFAM" id="SSF48452">
    <property type="entry name" value="TPR-like"/>
    <property type="match status" value="1"/>
</dbReference>
<dbReference type="InterPro" id="IPR003107">
    <property type="entry name" value="HAT"/>
</dbReference>